<accession>A0ABX1BAS1</accession>
<comment type="caution">
    <text evidence="2">The sequence shown here is derived from an EMBL/GenBank/DDBJ whole genome shotgun (WGS) entry which is preliminary data.</text>
</comment>
<dbReference type="Proteomes" id="UP000696294">
    <property type="component" value="Unassembled WGS sequence"/>
</dbReference>
<dbReference type="EMBL" id="JAATEP010000015">
    <property type="protein sequence ID" value="NJP92238.1"/>
    <property type="molecule type" value="Genomic_DNA"/>
</dbReference>
<dbReference type="Pfam" id="PF04069">
    <property type="entry name" value="OpuAC"/>
    <property type="match status" value="1"/>
</dbReference>
<organism evidence="2 3">
    <name type="scientific">Nonomuraea composti</name>
    <dbReference type="NCBI Taxonomy" id="2720023"/>
    <lineage>
        <taxon>Bacteria</taxon>
        <taxon>Bacillati</taxon>
        <taxon>Actinomycetota</taxon>
        <taxon>Actinomycetes</taxon>
        <taxon>Streptosporangiales</taxon>
        <taxon>Streptosporangiaceae</taxon>
        <taxon>Nonomuraea</taxon>
    </lineage>
</organism>
<keyword evidence="3" id="KW-1185">Reference proteome</keyword>
<dbReference type="Gene3D" id="3.40.190.100">
    <property type="entry name" value="Glycine betaine-binding periplasmic protein, domain 2"/>
    <property type="match status" value="1"/>
</dbReference>
<evidence type="ECO:0000313" key="2">
    <source>
        <dbReference type="EMBL" id="NJP92238.1"/>
    </source>
</evidence>
<dbReference type="SUPFAM" id="SSF53850">
    <property type="entry name" value="Periplasmic binding protein-like II"/>
    <property type="match status" value="1"/>
</dbReference>
<gene>
    <name evidence="2" type="ORF">HCN51_22680</name>
</gene>
<dbReference type="InterPro" id="IPR007210">
    <property type="entry name" value="ABC_Gly_betaine_transp_sub-bd"/>
</dbReference>
<evidence type="ECO:0000313" key="3">
    <source>
        <dbReference type="Proteomes" id="UP000696294"/>
    </source>
</evidence>
<reference evidence="2 3" key="1">
    <citation type="submission" date="2020-03" db="EMBL/GenBank/DDBJ databases">
        <title>WGS of actinomycetes isolated from Thailand.</title>
        <authorList>
            <person name="Thawai C."/>
        </authorList>
    </citation>
    <scope>NUCLEOTIDE SEQUENCE [LARGE SCALE GENOMIC DNA]</scope>
    <source>
        <strain evidence="2 3">FMUSA5-5</strain>
    </source>
</reference>
<proteinExistence type="predicted"/>
<evidence type="ECO:0000259" key="1">
    <source>
        <dbReference type="Pfam" id="PF04069"/>
    </source>
</evidence>
<dbReference type="CDD" id="cd13643">
    <property type="entry name" value="PBP2_BCP_2"/>
    <property type="match status" value="1"/>
</dbReference>
<protein>
    <submittedName>
        <fullName evidence="2">ABC transporter substrate-binding protein</fullName>
    </submittedName>
</protein>
<dbReference type="Gene3D" id="3.40.190.10">
    <property type="entry name" value="Periplasmic binding protein-like II"/>
    <property type="match status" value="1"/>
</dbReference>
<feature type="domain" description="ABC-type glycine betaine transport system substrate-binding" evidence="1">
    <location>
        <begin position="43"/>
        <end position="310"/>
    </location>
</feature>
<sequence>MAGVDPEVITSRPRALCGLLVVTLLLGGCSSGEPETAASAKGTVNIDIHGWIGYEAQAAVLAYLLEHELGYKVNKRTAKEDQSWKDFETGKVDVIVESWGHNDWKKEYIEEKKVALSAGLTGNKGVIGWYVPEWMAKKYPDITDYRNLNKYASLFRTEKTGNAGQVLDGDPTFVTNDEALVKNLKLNYRVVYSGSEAALIKAAQAATKNRTPLLMYFYEPQWLFSKVKLVKVALPPYAVGCDDDPATVACDYPPYLLDKIVSRRFAERGGQAYELVRNFTWTNDDQNAVAADMVNEKLSAEDAAERWVQENKIVWKDWIPR</sequence>
<name>A0ABX1BAS1_9ACTN</name>